<dbReference type="RefSeq" id="WP_301028333.1">
    <property type="nucleotide sequence ID" value="NZ_JBFRYA010000005.1"/>
</dbReference>
<dbReference type="Proteomes" id="UP001557485">
    <property type="component" value="Unassembled WGS sequence"/>
</dbReference>
<organism evidence="2 3">
    <name type="scientific">Zhongshania guokunii</name>
    <dbReference type="NCBI Taxonomy" id="641783"/>
    <lineage>
        <taxon>Bacteria</taxon>
        <taxon>Pseudomonadati</taxon>
        <taxon>Pseudomonadota</taxon>
        <taxon>Gammaproteobacteria</taxon>
        <taxon>Cellvibrionales</taxon>
        <taxon>Spongiibacteraceae</taxon>
        <taxon>Zhongshania</taxon>
    </lineage>
</organism>
<sequence>MPVAILTPSLLVACGGGGGGGGATATSSDDSSSIVGASGYNSALFSSDLISESQVSCTLENGATTTCYQLRFAANGAGSSEGNNTIGPFCPENIEVARKDAGLGIYDGPSNPGFQSLVDAVQNMDADGYDIVDDNGNVNTVGGGPGSSACLEMPMDTGLEVTYLVPVTPQVRSAPYQISTIESIGFGVTGVPYKGHPPGVTVAEAGVNGSGSGSIPALDHCGGHVDPAGYYHWHFVPQSMNTVLSADQYRYQQDNEISCSNAIIAYDQPSSFAGLAKDGFPIYGAYDAVDNVDTPPNELAVVDECNGHSHATTEFSEGIYHYHALAGGAPNVPTCLRGSFVQRDFSIQ</sequence>
<accession>A0ABV3U4G5</accession>
<gene>
    <name evidence="2" type="ORF">AB4876_07960</name>
</gene>
<dbReference type="Pfam" id="PF14240">
    <property type="entry name" value="YHYH"/>
    <property type="match status" value="1"/>
</dbReference>
<evidence type="ECO:0000259" key="1">
    <source>
        <dbReference type="Pfam" id="PF14240"/>
    </source>
</evidence>
<evidence type="ECO:0000313" key="3">
    <source>
        <dbReference type="Proteomes" id="UP001557485"/>
    </source>
</evidence>
<keyword evidence="3" id="KW-1185">Reference proteome</keyword>
<evidence type="ECO:0000313" key="2">
    <source>
        <dbReference type="EMBL" id="MEX1668843.1"/>
    </source>
</evidence>
<dbReference type="EMBL" id="JBFRYA010000005">
    <property type="protein sequence ID" value="MEX1668843.1"/>
    <property type="molecule type" value="Genomic_DNA"/>
</dbReference>
<protein>
    <submittedName>
        <fullName evidence="2">YHYH protein</fullName>
    </submittedName>
</protein>
<reference evidence="2 3" key="1">
    <citation type="journal article" date="2011" name="Int. J. Syst. Evol. Microbiol.">
        <title>Zhongshania antarctica gen. nov., sp. nov. and Zhongshania guokunii sp. nov., gammaproteobacteria respectively isolated from coastal attached (fast) ice and surface seawater of the Antarctic.</title>
        <authorList>
            <person name="Li H.J."/>
            <person name="Zhang X.Y."/>
            <person name="Chen C.X."/>
            <person name="Zhang Y.J."/>
            <person name="Gao Z.M."/>
            <person name="Yu Y."/>
            <person name="Chen X.L."/>
            <person name="Chen B."/>
            <person name="Zhang Y.Z."/>
        </authorList>
    </citation>
    <scope>NUCLEOTIDE SEQUENCE [LARGE SCALE GENOMIC DNA]</scope>
    <source>
        <strain evidence="2 3">ZS6-22T</strain>
    </source>
</reference>
<dbReference type="InterPro" id="IPR025924">
    <property type="entry name" value="YHYH_dom"/>
</dbReference>
<proteinExistence type="predicted"/>
<name>A0ABV3U4G5_9GAMM</name>
<comment type="caution">
    <text evidence="2">The sequence shown here is derived from an EMBL/GenBank/DDBJ whole genome shotgun (WGS) entry which is preliminary data.</text>
</comment>
<feature type="domain" description="YHYH" evidence="1">
    <location>
        <begin position="163"/>
        <end position="290"/>
    </location>
</feature>